<comment type="subcellular location">
    <subcellularLocation>
        <location evidence="1 18">Cytoplasm</location>
    </subcellularLocation>
</comment>
<feature type="binding site" evidence="18">
    <location>
        <position position="359"/>
    </location>
    <ligand>
        <name>UDP-N-acetyl-alpha-D-glucosamine</name>
        <dbReference type="ChEBI" id="CHEBI:57705"/>
    </ligand>
</feature>
<feature type="binding site" evidence="18">
    <location>
        <position position="180"/>
    </location>
    <ligand>
        <name>UDP-N-acetyl-alpha-D-glucosamine</name>
        <dbReference type="ChEBI" id="CHEBI:57705"/>
    </ligand>
</feature>
<keyword evidence="7 18" id="KW-0479">Metal-binding</keyword>
<keyword evidence="11 18" id="KW-0573">Peptidoglycan synthesis</keyword>
<feature type="binding site" evidence="18">
    <location>
        <position position="115"/>
    </location>
    <ligand>
        <name>Mg(2+)</name>
        <dbReference type="ChEBI" id="CHEBI:18420"/>
    </ligand>
</feature>
<keyword evidence="13 18" id="KW-0012">Acyltransferase</keyword>
<dbReference type="InterPro" id="IPR050065">
    <property type="entry name" value="GlmU-like"/>
</dbReference>
<feature type="binding site" evidence="18">
    <location>
        <begin position="91"/>
        <end position="92"/>
    </location>
    <ligand>
        <name>UDP-N-acetyl-alpha-D-glucosamine</name>
        <dbReference type="ChEBI" id="CHEBI:57705"/>
    </ligand>
</feature>
<comment type="caution">
    <text evidence="20">The sequence shown here is derived from an EMBL/GenBank/DDBJ whole genome shotgun (WGS) entry which is preliminary data.</text>
</comment>
<evidence type="ECO:0000256" key="15">
    <source>
        <dbReference type="ARBA" id="ARBA00048247"/>
    </source>
</evidence>
<organism evidence="20 21">
    <name type="scientific">Methylorubrum zatmanii</name>
    <dbReference type="NCBI Taxonomy" id="29429"/>
    <lineage>
        <taxon>Bacteria</taxon>
        <taxon>Pseudomonadati</taxon>
        <taxon>Pseudomonadota</taxon>
        <taxon>Alphaproteobacteria</taxon>
        <taxon>Hyphomicrobiales</taxon>
        <taxon>Methylobacteriaceae</taxon>
        <taxon>Methylorubrum</taxon>
    </lineage>
</organism>
<keyword evidence="9 18" id="KW-0460">Magnesium</keyword>
<feature type="binding site" evidence="18">
    <location>
        <begin position="379"/>
        <end position="380"/>
    </location>
    <ligand>
        <name>acetyl-CoA</name>
        <dbReference type="ChEBI" id="CHEBI:57288"/>
    </ligand>
</feature>
<evidence type="ECO:0000256" key="2">
    <source>
        <dbReference type="ARBA" id="ARBA00007707"/>
    </source>
</evidence>
<evidence type="ECO:0000259" key="19">
    <source>
        <dbReference type="Pfam" id="PF12804"/>
    </source>
</evidence>
<comment type="catalytic activity">
    <reaction evidence="16 18">
        <text>N-acetyl-alpha-D-glucosamine 1-phosphate + UTP + H(+) = UDP-N-acetyl-alpha-D-glucosamine + diphosphate</text>
        <dbReference type="Rhea" id="RHEA:13509"/>
        <dbReference type="ChEBI" id="CHEBI:15378"/>
        <dbReference type="ChEBI" id="CHEBI:33019"/>
        <dbReference type="ChEBI" id="CHEBI:46398"/>
        <dbReference type="ChEBI" id="CHEBI:57705"/>
        <dbReference type="ChEBI" id="CHEBI:57776"/>
        <dbReference type="EC" id="2.7.7.23"/>
    </reaction>
</comment>
<evidence type="ECO:0000256" key="16">
    <source>
        <dbReference type="ARBA" id="ARBA00048493"/>
    </source>
</evidence>
<dbReference type="EC" id="2.7.7.23" evidence="18"/>
<feature type="binding site" evidence="18">
    <location>
        <begin position="19"/>
        <end position="22"/>
    </location>
    <ligand>
        <name>UDP-N-acetyl-alpha-D-glucosamine</name>
        <dbReference type="ChEBI" id="CHEBI:57705"/>
    </ligand>
</feature>
<dbReference type="Proteomes" id="UP001596237">
    <property type="component" value="Unassembled WGS sequence"/>
</dbReference>
<proteinExistence type="inferred from homology"/>
<feature type="domain" description="MobA-like NTP transferase" evidence="19">
    <location>
        <begin position="16"/>
        <end position="157"/>
    </location>
</feature>
<feature type="binding site" evidence="18">
    <location>
        <position position="370"/>
    </location>
    <ligand>
        <name>UDP-N-acetyl-alpha-D-glucosamine</name>
        <dbReference type="ChEBI" id="CHEBI:57705"/>
    </ligand>
</feature>
<dbReference type="Gene3D" id="3.90.550.10">
    <property type="entry name" value="Spore Coat Polysaccharide Biosynthesis Protein SpsA, Chain A"/>
    <property type="match status" value="1"/>
</dbReference>
<evidence type="ECO:0000256" key="13">
    <source>
        <dbReference type="ARBA" id="ARBA00023315"/>
    </source>
</evidence>
<dbReference type="Pfam" id="PF00132">
    <property type="entry name" value="Hexapep"/>
    <property type="match status" value="2"/>
</dbReference>
<feature type="binding site" evidence="18">
    <location>
        <position position="398"/>
    </location>
    <ligand>
        <name>acetyl-CoA</name>
        <dbReference type="ChEBI" id="CHEBI:57288"/>
    </ligand>
</feature>
<sequence>MAAGADHGAETGGFTAIVLAAGKGTRMRSDRPKVLHALANRSMLGHVLTAVQEAGASRLAVVVEPGREDVAREIERLAPGAGIHPQAERLGTAHAVLAARAALEGGRDVIVAFGDTPLITAETYARLRAPLREGAAVAVLAFEAADPTGYGRVLTEAGRVLAIREEKDASKEERTIRLSNAGLMALSGTHALGLLERIGNDNANREYYLTDAVALAVADGLSVAVVAVAEDEAQGVNDRVQLSIAEATIQARLRRAAQLGGATLVAPETVYLSVDTVLGRDVVIEPHCVFGPGVVVGDRCVIRAFSHLHDARLMDGADIGPHVRLRGGAVLGEGVHLGNFVEIKNATLHAGAKASHLTYLGDAEVGAGANIGAGTITCNYDGVSKHRTQIGEGAFIGSNSALVAPVSVGAGALVGAGSVITRDVPADALAVARGRQANREGMARTLRDSLKAAKAARDAKKD</sequence>
<dbReference type="Gene3D" id="2.160.10.10">
    <property type="entry name" value="Hexapeptide repeat proteins"/>
    <property type="match status" value="1"/>
</dbReference>
<comment type="pathway">
    <text evidence="18">Nucleotide-sugar biosynthesis; UDP-N-acetyl-alpha-D-glucosamine biosynthesis; N-acetyl-alpha-D-glucosamine 1-phosphate from alpha-D-glucosamine 6-phosphate (route II): step 2/2.</text>
</comment>
<dbReference type="InterPro" id="IPR025877">
    <property type="entry name" value="MobA-like_NTP_Trfase"/>
</dbReference>
<dbReference type="EC" id="2.3.1.157" evidence="18"/>
<evidence type="ECO:0000256" key="12">
    <source>
        <dbReference type="ARBA" id="ARBA00023268"/>
    </source>
</evidence>
<dbReference type="InterPro" id="IPR005882">
    <property type="entry name" value="Bifunctional_GlmU"/>
</dbReference>
<feature type="binding site" evidence="18">
    <location>
        <position position="165"/>
    </location>
    <ligand>
        <name>UDP-N-acetyl-alpha-D-glucosamine</name>
        <dbReference type="ChEBI" id="CHEBI:57705"/>
    </ligand>
</feature>
<dbReference type="InterPro" id="IPR001451">
    <property type="entry name" value="Hexapep"/>
</dbReference>
<evidence type="ECO:0000256" key="17">
    <source>
        <dbReference type="ARBA" id="ARBA00049628"/>
    </source>
</evidence>
<evidence type="ECO:0000256" key="3">
    <source>
        <dbReference type="ARBA" id="ARBA00007947"/>
    </source>
</evidence>
<keyword evidence="12 18" id="KW-0511">Multifunctional enzyme</keyword>
<dbReference type="SUPFAM" id="SSF51161">
    <property type="entry name" value="Trimeric LpxA-like enzymes"/>
    <property type="match status" value="1"/>
</dbReference>
<gene>
    <name evidence="18 20" type="primary">glmU</name>
    <name evidence="20" type="ORF">ACFQDP_08990</name>
</gene>
<keyword evidence="14 18" id="KW-0961">Cell wall biogenesis/degradation</keyword>
<dbReference type="InterPro" id="IPR018357">
    <property type="entry name" value="Hexapep_transf_CS"/>
</dbReference>
<feature type="binding site" evidence="18">
    <location>
        <position position="33"/>
    </location>
    <ligand>
        <name>UDP-N-acetyl-alpha-D-glucosamine</name>
        <dbReference type="ChEBI" id="CHEBI:57705"/>
    </ligand>
</feature>
<dbReference type="NCBIfam" id="TIGR01173">
    <property type="entry name" value="glmU"/>
    <property type="match status" value="1"/>
</dbReference>
<accession>A0ABW1WQL9</accession>
<dbReference type="RefSeq" id="WP_192282958.1">
    <property type="nucleotide sequence ID" value="NZ_JBHSTT010000030.1"/>
</dbReference>
<evidence type="ECO:0000313" key="21">
    <source>
        <dbReference type="Proteomes" id="UP001596237"/>
    </source>
</evidence>
<dbReference type="Pfam" id="PF12804">
    <property type="entry name" value="NTP_transf_3"/>
    <property type="match status" value="1"/>
</dbReference>
<dbReference type="EMBL" id="JBHSTT010000030">
    <property type="protein sequence ID" value="MFC6389470.1"/>
    <property type="molecule type" value="Genomic_DNA"/>
</dbReference>
<evidence type="ECO:0000256" key="14">
    <source>
        <dbReference type="ARBA" id="ARBA00023316"/>
    </source>
</evidence>
<comment type="catalytic activity">
    <reaction evidence="15 18">
        <text>alpha-D-glucosamine 1-phosphate + acetyl-CoA = N-acetyl-alpha-D-glucosamine 1-phosphate + CoA + H(+)</text>
        <dbReference type="Rhea" id="RHEA:13725"/>
        <dbReference type="ChEBI" id="CHEBI:15378"/>
        <dbReference type="ChEBI" id="CHEBI:57287"/>
        <dbReference type="ChEBI" id="CHEBI:57288"/>
        <dbReference type="ChEBI" id="CHEBI:57776"/>
        <dbReference type="ChEBI" id="CHEBI:58516"/>
        <dbReference type="EC" id="2.3.1.157"/>
    </reaction>
</comment>
<evidence type="ECO:0000256" key="5">
    <source>
        <dbReference type="ARBA" id="ARBA00022679"/>
    </source>
</evidence>
<dbReference type="CDD" id="cd03353">
    <property type="entry name" value="LbH_GlmU_C"/>
    <property type="match status" value="1"/>
</dbReference>
<dbReference type="GO" id="GO:0003977">
    <property type="term" value="F:UDP-N-acetylglucosamine diphosphorylase activity"/>
    <property type="evidence" value="ECO:0007669"/>
    <property type="project" value="UniProtKB-EC"/>
</dbReference>
<keyword evidence="4 18" id="KW-0963">Cytoplasm</keyword>
<feature type="binding site" evidence="18">
    <location>
        <position position="344"/>
    </location>
    <ligand>
        <name>UDP-N-acetyl-alpha-D-glucosamine</name>
        <dbReference type="ChEBI" id="CHEBI:57705"/>
    </ligand>
</feature>
<name>A0ABW1WQL9_9HYPH</name>
<dbReference type="NCBIfam" id="NF010933">
    <property type="entry name" value="PRK14353.1"/>
    <property type="match status" value="1"/>
</dbReference>
<comment type="similarity">
    <text evidence="3 18">In the N-terminal section; belongs to the N-acetylglucosamine-1-phosphate uridyltransferase family.</text>
</comment>
<comment type="similarity">
    <text evidence="2 18">In the C-terminal section; belongs to the transferase hexapeptide repeat family.</text>
</comment>
<feature type="binding site" evidence="18">
    <location>
        <position position="237"/>
    </location>
    <ligand>
        <name>UDP-N-acetyl-alpha-D-glucosamine</name>
        <dbReference type="ChEBI" id="CHEBI:57705"/>
    </ligand>
</feature>
<dbReference type="PANTHER" id="PTHR43584">
    <property type="entry name" value="NUCLEOTIDYL TRANSFERASE"/>
    <property type="match status" value="1"/>
</dbReference>
<evidence type="ECO:0000256" key="11">
    <source>
        <dbReference type="ARBA" id="ARBA00022984"/>
    </source>
</evidence>
<evidence type="ECO:0000256" key="6">
    <source>
        <dbReference type="ARBA" id="ARBA00022695"/>
    </source>
</evidence>
<feature type="binding site" evidence="18">
    <location>
        <position position="151"/>
    </location>
    <ligand>
        <name>UDP-N-acetyl-alpha-D-glucosamine</name>
        <dbReference type="ChEBI" id="CHEBI:57705"/>
    </ligand>
</feature>
<comment type="pathway">
    <text evidence="18">Nucleotide-sugar biosynthesis; UDP-N-acetyl-alpha-D-glucosamine biosynthesis; UDP-N-acetyl-alpha-D-glucosamine from N-acetyl-alpha-D-glucosamine 1-phosphate: step 1/1.</text>
</comment>
<feature type="binding site" evidence="18">
    <location>
        <position position="416"/>
    </location>
    <ligand>
        <name>acetyl-CoA</name>
        <dbReference type="ChEBI" id="CHEBI:57288"/>
    </ligand>
</feature>
<keyword evidence="6 18" id="KW-0548">Nucleotidyltransferase</keyword>
<feature type="region of interest" description="Pyrophosphorylase" evidence="18">
    <location>
        <begin position="1"/>
        <end position="239"/>
    </location>
</feature>
<evidence type="ECO:0000256" key="8">
    <source>
        <dbReference type="ARBA" id="ARBA00022737"/>
    </source>
</evidence>
<comment type="pathway">
    <text evidence="18">Bacterial outer membrane biogenesis; LPS lipid A biosynthesis.</text>
</comment>
<feature type="region of interest" description="Linker" evidence="18">
    <location>
        <begin position="240"/>
        <end position="260"/>
    </location>
</feature>
<dbReference type="InterPro" id="IPR011004">
    <property type="entry name" value="Trimer_LpxA-like_sf"/>
</dbReference>
<feature type="region of interest" description="N-acetyltransferase" evidence="18">
    <location>
        <begin position="261"/>
        <end position="462"/>
    </location>
</feature>
<comment type="subunit">
    <text evidence="18">Homotrimer.</text>
</comment>
<dbReference type="HAMAP" id="MF_01631">
    <property type="entry name" value="GlmU"/>
    <property type="match status" value="1"/>
</dbReference>
<evidence type="ECO:0000256" key="9">
    <source>
        <dbReference type="ARBA" id="ARBA00022842"/>
    </source>
</evidence>
<feature type="active site" description="Proton acceptor" evidence="18">
    <location>
        <position position="356"/>
    </location>
</feature>
<evidence type="ECO:0000256" key="1">
    <source>
        <dbReference type="ARBA" id="ARBA00004496"/>
    </source>
</evidence>
<feature type="binding site" evidence="18">
    <location>
        <position position="326"/>
    </location>
    <ligand>
        <name>UDP-N-acetyl-alpha-D-glucosamine</name>
        <dbReference type="ChEBI" id="CHEBI:57705"/>
    </ligand>
</feature>
<evidence type="ECO:0000256" key="10">
    <source>
        <dbReference type="ARBA" id="ARBA00022960"/>
    </source>
</evidence>
<comment type="cofactor">
    <cofactor evidence="18">
        <name>Mg(2+)</name>
        <dbReference type="ChEBI" id="CHEBI:18420"/>
    </cofactor>
    <text evidence="18">Binds 1 Mg(2+) ion per subunit.</text>
</comment>
<dbReference type="CDD" id="cd02540">
    <property type="entry name" value="GT2_GlmU_N_bac"/>
    <property type="match status" value="1"/>
</dbReference>
<feature type="binding site" evidence="18">
    <location>
        <position position="237"/>
    </location>
    <ligand>
        <name>Mg(2+)</name>
        <dbReference type="ChEBI" id="CHEBI:18420"/>
    </ligand>
</feature>
<dbReference type="SUPFAM" id="SSF53448">
    <property type="entry name" value="Nucleotide-diphospho-sugar transferases"/>
    <property type="match status" value="1"/>
</dbReference>
<evidence type="ECO:0000256" key="4">
    <source>
        <dbReference type="ARBA" id="ARBA00022490"/>
    </source>
</evidence>
<dbReference type="InterPro" id="IPR038009">
    <property type="entry name" value="GlmU_C_LbH"/>
</dbReference>
<dbReference type="InterPro" id="IPR029044">
    <property type="entry name" value="Nucleotide-diphossugar_trans"/>
</dbReference>
<keyword evidence="10 18" id="KW-0133">Cell shape</keyword>
<reference evidence="21" key="1">
    <citation type="journal article" date="2019" name="Int. J. Syst. Evol. Microbiol.">
        <title>The Global Catalogue of Microorganisms (GCM) 10K type strain sequencing project: providing services to taxonomists for standard genome sequencing and annotation.</title>
        <authorList>
            <consortium name="The Broad Institute Genomics Platform"/>
            <consortium name="The Broad Institute Genome Sequencing Center for Infectious Disease"/>
            <person name="Wu L."/>
            <person name="Ma J."/>
        </authorList>
    </citation>
    <scope>NUCLEOTIDE SEQUENCE [LARGE SCALE GENOMIC DNA]</scope>
    <source>
        <strain evidence="21">CCUG 36916</strain>
    </source>
</reference>
<evidence type="ECO:0000256" key="7">
    <source>
        <dbReference type="ARBA" id="ARBA00022723"/>
    </source>
</evidence>
<feature type="binding site" evidence="18">
    <location>
        <position position="433"/>
    </location>
    <ligand>
        <name>acetyl-CoA</name>
        <dbReference type="ChEBI" id="CHEBI:57288"/>
    </ligand>
</feature>
<dbReference type="PROSITE" id="PS00101">
    <property type="entry name" value="HEXAPEP_TRANSFERASES"/>
    <property type="match status" value="1"/>
</dbReference>
<comment type="caution">
    <text evidence="18">Lacks conserved residue(s) required for the propagation of feature annotation.</text>
</comment>
<comment type="function">
    <text evidence="17 18">Catalyzes the last two sequential reactions in the de novo biosynthetic pathway for UDP-N-acetylglucosamine (UDP-GlcNAc). The C-terminal domain catalyzes the transfer of acetyl group from acetyl coenzyme A to glucosamine-1-phosphate (GlcN-1-P) to produce N-acetylglucosamine-1-phosphate (GlcNAc-1-P), which is converted into UDP-GlcNAc by the transfer of uridine 5-monophosphate (from uridine 5-triphosphate), a reaction catalyzed by the N-terminal domain.</text>
</comment>
<dbReference type="PANTHER" id="PTHR43584:SF3">
    <property type="entry name" value="BIFUNCTIONAL PROTEIN GLMU"/>
    <property type="match status" value="1"/>
</dbReference>
<feature type="binding site" evidence="18">
    <location>
        <position position="373"/>
    </location>
    <ligand>
        <name>acetyl-CoA</name>
        <dbReference type="ChEBI" id="CHEBI:57288"/>
    </ligand>
</feature>
<feature type="binding site" evidence="18">
    <location>
        <position position="86"/>
    </location>
    <ligand>
        <name>UDP-N-acetyl-alpha-D-glucosamine</name>
        <dbReference type="ChEBI" id="CHEBI:57705"/>
    </ligand>
</feature>
<protein>
    <recommendedName>
        <fullName evidence="18">Bifunctional protein GlmU</fullName>
    </recommendedName>
    <domain>
        <recommendedName>
            <fullName evidence="18">UDP-N-acetylglucosamine pyrophosphorylase</fullName>
            <ecNumber evidence="18">2.7.7.23</ecNumber>
        </recommendedName>
        <alternativeName>
            <fullName evidence="18">N-acetylglucosamine-1-phosphate uridyltransferase</fullName>
        </alternativeName>
    </domain>
    <domain>
        <recommendedName>
            <fullName evidence="18">Glucosamine-1-phosphate N-acetyltransferase</fullName>
            <ecNumber evidence="18">2.3.1.157</ecNumber>
        </recommendedName>
    </domain>
</protein>
<evidence type="ECO:0000313" key="20">
    <source>
        <dbReference type="EMBL" id="MFC6389470.1"/>
    </source>
</evidence>
<keyword evidence="8 18" id="KW-0677">Repeat</keyword>
<keyword evidence="5 18" id="KW-0808">Transferase</keyword>
<keyword evidence="21" id="KW-1185">Reference proteome</keyword>
<evidence type="ECO:0000256" key="18">
    <source>
        <dbReference type="HAMAP-Rule" id="MF_01631"/>
    </source>
</evidence>